<comment type="caution">
    <text evidence="1">The sequence shown here is derived from an EMBL/GenBank/DDBJ whole genome shotgun (WGS) entry which is preliminary data.</text>
</comment>
<keyword evidence="2" id="KW-1185">Reference proteome</keyword>
<dbReference type="EMBL" id="BSYO01000031">
    <property type="protein sequence ID" value="GMH26687.1"/>
    <property type="molecule type" value="Genomic_DNA"/>
</dbReference>
<gene>
    <name evidence="1" type="ORF">Nepgr_028530</name>
</gene>
<organism evidence="1 2">
    <name type="scientific">Nepenthes gracilis</name>
    <name type="common">Slender pitcher plant</name>
    <dbReference type="NCBI Taxonomy" id="150966"/>
    <lineage>
        <taxon>Eukaryota</taxon>
        <taxon>Viridiplantae</taxon>
        <taxon>Streptophyta</taxon>
        <taxon>Embryophyta</taxon>
        <taxon>Tracheophyta</taxon>
        <taxon>Spermatophyta</taxon>
        <taxon>Magnoliopsida</taxon>
        <taxon>eudicotyledons</taxon>
        <taxon>Gunneridae</taxon>
        <taxon>Pentapetalae</taxon>
        <taxon>Caryophyllales</taxon>
        <taxon>Nepenthaceae</taxon>
        <taxon>Nepenthes</taxon>
    </lineage>
</organism>
<evidence type="ECO:0000313" key="2">
    <source>
        <dbReference type="Proteomes" id="UP001279734"/>
    </source>
</evidence>
<sequence length="115" mass="12290">MPYGVGEVLGDQVTGRTCYMPQIVPSGSAQTVEELDHRDEAILQQAQPGEATDLVPLDPGEPDKCVQVGGSLTGQLRDELIAFLRMNADLFAWTPADMPGILAGVMVHKLGLNTD</sequence>
<protein>
    <submittedName>
        <fullName evidence="1">Uncharacterized protein</fullName>
    </submittedName>
</protein>
<reference evidence="1" key="1">
    <citation type="submission" date="2023-05" db="EMBL/GenBank/DDBJ databases">
        <title>Nepenthes gracilis genome sequencing.</title>
        <authorList>
            <person name="Fukushima K."/>
        </authorList>
    </citation>
    <scope>NUCLEOTIDE SEQUENCE</scope>
    <source>
        <strain evidence="1">SING2019-196</strain>
    </source>
</reference>
<name>A0AAD3TDW8_NEPGR</name>
<proteinExistence type="predicted"/>
<accession>A0AAD3TDW8</accession>
<dbReference type="Proteomes" id="UP001279734">
    <property type="component" value="Unassembled WGS sequence"/>
</dbReference>
<evidence type="ECO:0000313" key="1">
    <source>
        <dbReference type="EMBL" id="GMH26687.1"/>
    </source>
</evidence>
<dbReference type="AlphaFoldDB" id="A0AAD3TDW8"/>